<evidence type="ECO:0000256" key="2">
    <source>
        <dbReference type="ARBA" id="ARBA00022801"/>
    </source>
</evidence>
<evidence type="ECO:0000313" key="5">
    <source>
        <dbReference type="EMBL" id="GGF50832.1"/>
    </source>
</evidence>
<dbReference type="InterPro" id="IPR012338">
    <property type="entry name" value="Beta-lactam/transpept-like"/>
</dbReference>
<keyword evidence="4" id="KW-0472">Membrane</keyword>
<evidence type="ECO:0000256" key="1">
    <source>
        <dbReference type="ARBA" id="ARBA00006096"/>
    </source>
</evidence>
<evidence type="ECO:0000256" key="4">
    <source>
        <dbReference type="SAM" id="Phobius"/>
    </source>
</evidence>
<dbReference type="Pfam" id="PF02113">
    <property type="entry name" value="Peptidase_S13"/>
    <property type="match status" value="2"/>
</dbReference>
<keyword evidence="4" id="KW-0812">Transmembrane</keyword>
<keyword evidence="5" id="KW-0121">Carboxypeptidase</keyword>
<dbReference type="AlphaFoldDB" id="A0A917BNI0"/>
<protein>
    <submittedName>
        <fullName evidence="5">D-alanyl-D-alanine carboxypeptidase</fullName>
    </submittedName>
</protein>
<keyword evidence="4" id="KW-1133">Transmembrane helix</keyword>
<keyword evidence="2" id="KW-0378">Hydrolase</keyword>
<dbReference type="EMBL" id="BMKQ01000001">
    <property type="protein sequence ID" value="GGF50832.1"/>
    <property type="molecule type" value="Genomic_DNA"/>
</dbReference>
<dbReference type="Proteomes" id="UP000649179">
    <property type="component" value="Unassembled WGS sequence"/>
</dbReference>
<name>A0A917BNI0_9ACTN</name>
<dbReference type="RefSeq" id="WP_188780155.1">
    <property type="nucleotide sequence ID" value="NZ_BMKQ01000001.1"/>
</dbReference>
<reference evidence="5" key="2">
    <citation type="submission" date="2020-09" db="EMBL/GenBank/DDBJ databases">
        <authorList>
            <person name="Sun Q."/>
            <person name="Zhou Y."/>
        </authorList>
    </citation>
    <scope>NUCLEOTIDE SEQUENCE</scope>
    <source>
        <strain evidence="5">CGMCC 1.16067</strain>
    </source>
</reference>
<feature type="compositionally biased region" description="Basic and acidic residues" evidence="3">
    <location>
        <begin position="1"/>
        <end position="13"/>
    </location>
</feature>
<accession>A0A917BNI0</accession>
<dbReference type="PRINTS" id="PR00922">
    <property type="entry name" value="DADACBPTASE3"/>
</dbReference>
<gene>
    <name evidence="5" type="ORF">GCM10011519_26020</name>
</gene>
<feature type="region of interest" description="Disordered" evidence="3">
    <location>
        <begin position="1"/>
        <end position="61"/>
    </location>
</feature>
<dbReference type="Gene3D" id="3.40.710.10">
    <property type="entry name" value="DD-peptidase/beta-lactamase superfamily"/>
    <property type="match status" value="2"/>
</dbReference>
<dbReference type="NCBIfam" id="TIGR00666">
    <property type="entry name" value="PBP4"/>
    <property type="match status" value="1"/>
</dbReference>
<dbReference type="GO" id="GO:0004185">
    <property type="term" value="F:serine-type carboxypeptidase activity"/>
    <property type="evidence" value="ECO:0007669"/>
    <property type="project" value="InterPro"/>
</dbReference>
<dbReference type="GO" id="GO:0000270">
    <property type="term" value="P:peptidoglycan metabolic process"/>
    <property type="evidence" value="ECO:0007669"/>
    <property type="project" value="TreeGrafter"/>
</dbReference>
<dbReference type="PANTHER" id="PTHR30023">
    <property type="entry name" value="D-ALANYL-D-ALANINE CARBOXYPEPTIDASE"/>
    <property type="match status" value="1"/>
</dbReference>
<comment type="similarity">
    <text evidence="1">Belongs to the peptidase S13 family.</text>
</comment>
<keyword evidence="5" id="KW-0645">Protease</keyword>
<proteinExistence type="inferred from homology"/>
<dbReference type="InterPro" id="IPR000667">
    <property type="entry name" value="Peptidase_S13"/>
</dbReference>
<dbReference type="Gene3D" id="3.50.80.20">
    <property type="entry name" value="D-Ala-D-Ala carboxypeptidase C, peptidase S13"/>
    <property type="match status" value="1"/>
</dbReference>
<evidence type="ECO:0000256" key="3">
    <source>
        <dbReference type="SAM" id="MobiDB-lite"/>
    </source>
</evidence>
<keyword evidence="6" id="KW-1185">Reference proteome</keyword>
<feature type="transmembrane region" description="Helical" evidence="4">
    <location>
        <begin position="66"/>
        <end position="87"/>
    </location>
</feature>
<reference evidence="5" key="1">
    <citation type="journal article" date="2014" name="Int. J. Syst. Evol. Microbiol.">
        <title>Complete genome sequence of Corynebacterium casei LMG S-19264T (=DSM 44701T), isolated from a smear-ripened cheese.</title>
        <authorList>
            <consortium name="US DOE Joint Genome Institute (JGI-PGF)"/>
            <person name="Walter F."/>
            <person name="Albersmeier A."/>
            <person name="Kalinowski J."/>
            <person name="Ruckert C."/>
        </authorList>
    </citation>
    <scope>NUCLEOTIDE SEQUENCE</scope>
    <source>
        <strain evidence="5">CGMCC 1.16067</strain>
    </source>
</reference>
<dbReference type="GO" id="GO:0006508">
    <property type="term" value="P:proteolysis"/>
    <property type="evidence" value="ECO:0007669"/>
    <property type="project" value="InterPro"/>
</dbReference>
<comment type="caution">
    <text evidence="5">The sequence shown here is derived from an EMBL/GenBank/DDBJ whole genome shotgun (WGS) entry which is preliminary data.</text>
</comment>
<sequence>MADSGADHARSDEPAGSQGSQAPQAPDDATDRPFPAKGKRRARRAERREAKHQARAARTPTRRSRWWLLPEALVLLLVVGAGLAWHFRLGDKLGISSPDPLTEPAAVRPPAGLDLPRTAPARAVAAGQDDGDASAARLKQALDPLLGDRRLGRVTVRVADLSSGRVVYQRGDQPFTPASTTKLLTSTAALQAIGPGKRFATRVEQEPAASGTPARLTLVGGGDPFLASGTPEAGTYPHYADVGTLARRTAAALKQGGTTRVTLGYDDSLFTGPRVDPSWESSYVPEGVVPPISALWVDEGRSPAGGYVDDPSARAATVFRQALGAAGITVSGDVRRQPASQGATEVARVESPPLGQIVSRLLLVSDNNAAEVVSHQVGLAEGTGGSFSGGAKAVIQVLGRLGVPTAGLRLLDGSGLSRGNLISPETMVGVLRTAASDDHPTLREVVTGLPVAGFTGSLTDRFDTGPAAGRGRVHAKTGTLTGVHGLAGIATDLSGDVLAFVAIADRVPEADQLFARQRIDQVAAAIGACRCGTSATPSASPSPSASG</sequence>
<dbReference type="SUPFAM" id="SSF56601">
    <property type="entry name" value="beta-lactamase/transpeptidase-like"/>
    <property type="match status" value="1"/>
</dbReference>
<evidence type="ECO:0000313" key="6">
    <source>
        <dbReference type="Proteomes" id="UP000649179"/>
    </source>
</evidence>
<dbReference type="PANTHER" id="PTHR30023:SF0">
    <property type="entry name" value="PENICILLIN-SENSITIVE CARBOXYPEPTIDASE A"/>
    <property type="match status" value="1"/>
</dbReference>
<organism evidence="5 6">
    <name type="scientific">Marmoricola endophyticus</name>
    <dbReference type="NCBI Taxonomy" id="2040280"/>
    <lineage>
        <taxon>Bacteria</taxon>
        <taxon>Bacillati</taxon>
        <taxon>Actinomycetota</taxon>
        <taxon>Actinomycetes</taxon>
        <taxon>Propionibacteriales</taxon>
        <taxon>Nocardioidaceae</taxon>
        <taxon>Marmoricola</taxon>
    </lineage>
</organism>